<sequence>MKFKRDNEGNDNGEIKNKAALPTTRKRAKLVNGIPASGEDYVLFVREQAKGYSDTAVAPPPTSILKSNLPPSFRFTEETPVDPALLCSSEWQAFYADAFTRYKKTKSGLSTMSKTRLPPVAEKQQWRDLVSKPVTDNKLDDLQKMKQKDLLLLMKYIREWLLETEQEQHYESFTAWLYSCLVFLDPVMTFSDSSILRNVCRAVIEVRAKAGPDSPHLPQFNIVITIVSRVFGQSDLM</sequence>
<dbReference type="AlphaFoldDB" id="A0A1X2GYX3"/>
<dbReference type="GO" id="GO:0032797">
    <property type="term" value="C:SMN complex"/>
    <property type="evidence" value="ECO:0007669"/>
    <property type="project" value="TreeGrafter"/>
</dbReference>
<dbReference type="GO" id="GO:0005634">
    <property type="term" value="C:nucleus"/>
    <property type="evidence" value="ECO:0007669"/>
    <property type="project" value="TreeGrafter"/>
</dbReference>
<evidence type="ECO:0008006" key="4">
    <source>
        <dbReference type="Google" id="ProtNLM"/>
    </source>
</evidence>
<dbReference type="STRING" id="101127.A0A1X2GYX3"/>
<protein>
    <recommendedName>
        <fullName evidence="4">Gem-associated protein 2</fullName>
    </recommendedName>
</protein>
<dbReference type="Gene3D" id="1.20.58.1070">
    <property type="match status" value="1"/>
</dbReference>
<dbReference type="OrthoDB" id="428895at2759"/>
<gene>
    <name evidence="2" type="ORF">DM01DRAFT_1379465</name>
</gene>
<reference evidence="2 3" key="1">
    <citation type="submission" date="2016-07" db="EMBL/GenBank/DDBJ databases">
        <title>Pervasive Adenine N6-methylation of Active Genes in Fungi.</title>
        <authorList>
            <consortium name="DOE Joint Genome Institute"/>
            <person name="Mondo S.J."/>
            <person name="Dannebaum R.O."/>
            <person name="Kuo R.C."/>
            <person name="Labutti K."/>
            <person name="Haridas S."/>
            <person name="Kuo A."/>
            <person name="Salamov A."/>
            <person name="Ahrendt S.R."/>
            <person name="Lipzen A."/>
            <person name="Sullivan W."/>
            <person name="Andreopoulos W.B."/>
            <person name="Clum A."/>
            <person name="Lindquist E."/>
            <person name="Daum C."/>
            <person name="Ramamoorthy G.K."/>
            <person name="Gryganskyi A."/>
            <person name="Culley D."/>
            <person name="Magnuson J.K."/>
            <person name="James T.Y."/>
            <person name="O'Malley M.A."/>
            <person name="Stajich J.E."/>
            <person name="Spatafora J.W."/>
            <person name="Visel A."/>
            <person name="Grigoriev I.V."/>
        </authorList>
    </citation>
    <scope>NUCLEOTIDE SEQUENCE [LARGE SCALE GENOMIC DNA]</scope>
    <source>
        <strain evidence="2 3">NRRL 3301</strain>
    </source>
</reference>
<dbReference type="PANTHER" id="PTHR12794:SF0">
    <property type="entry name" value="GEM-ASSOCIATED PROTEIN 2"/>
    <property type="match status" value="1"/>
</dbReference>
<organism evidence="2 3">
    <name type="scientific">Hesseltinella vesiculosa</name>
    <dbReference type="NCBI Taxonomy" id="101127"/>
    <lineage>
        <taxon>Eukaryota</taxon>
        <taxon>Fungi</taxon>
        <taxon>Fungi incertae sedis</taxon>
        <taxon>Mucoromycota</taxon>
        <taxon>Mucoromycotina</taxon>
        <taxon>Mucoromycetes</taxon>
        <taxon>Mucorales</taxon>
        <taxon>Cunninghamellaceae</taxon>
        <taxon>Hesseltinella</taxon>
    </lineage>
</organism>
<evidence type="ECO:0000313" key="3">
    <source>
        <dbReference type="Proteomes" id="UP000242146"/>
    </source>
</evidence>
<evidence type="ECO:0000313" key="2">
    <source>
        <dbReference type="EMBL" id="ORX62854.1"/>
    </source>
</evidence>
<proteinExistence type="inferred from homology"/>
<evidence type="ECO:0000256" key="1">
    <source>
        <dbReference type="ARBA" id="ARBA00025758"/>
    </source>
</evidence>
<comment type="similarity">
    <text evidence="1">Belongs to the gemin-2 family.</text>
</comment>
<dbReference type="InterPro" id="IPR035426">
    <property type="entry name" value="Gemin2/Brr1"/>
</dbReference>
<comment type="caution">
    <text evidence="2">The sequence shown here is derived from an EMBL/GenBank/DDBJ whole genome shotgun (WGS) entry which is preliminary data.</text>
</comment>
<keyword evidence="3" id="KW-1185">Reference proteome</keyword>
<dbReference type="GO" id="GO:0000387">
    <property type="term" value="P:spliceosomal snRNP assembly"/>
    <property type="evidence" value="ECO:0007669"/>
    <property type="project" value="InterPro"/>
</dbReference>
<dbReference type="PANTHER" id="PTHR12794">
    <property type="entry name" value="GEMIN2"/>
    <property type="match status" value="1"/>
</dbReference>
<name>A0A1X2GYX3_9FUNG</name>
<accession>A0A1X2GYX3</accession>
<dbReference type="Proteomes" id="UP000242146">
    <property type="component" value="Unassembled WGS sequence"/>
</dbReference>
<dbReference type="EMBL" id="MCGT01000001">
    <property type="protein sequence ID" value="ORX62854.1"/>
    <property type="molecule type" value="Genomic_DNA"/>
</dbReference>
<dbReference type="Pfam" id="PF04938">
    <property type="entry name" value="SIP1"/>
    <property type="match status" value="1"/>
</dbReference>